<gene>
    <name evidence="1" type="ORF">SODALDRAFT_33960</name>
</gene>
<reference evidence="1 2" key="1">
    <citation type="journal article" date="2018" name="Mol. Ecol.">
        <title>The obligate alkalophilic soda-lake fungus Sodiomyces alkalinus has shifted to a protein diet.</title>
        <authorList>
            <person name="Grum-Grzhimaylo A.A."/>
            <person name="Falkoski D.L."/>
            <person name="van den Heuvel J."/>
            <person name="Valero-Jimenez C.A."/>
            <person name="Min B."/>
            <person name="Choi I.G."/>
            <person name="Lipzen A."/>
            <person name="Daum C.G."/>
            <person name="Aanen D.K."/>
            <person name="Tsang A."/>
            <person name="Henrissat B."/>
            <person name="Bilanenko E.N."/>
            <person name="de Vries R.P."/>
            <person name="van Kan J.A.L."/>
            <person name="Grigoriev I.V."/>
            <person name="Debets A.J.M."/>
        </authorList>
    </citation>
    <scope>NUCLEOTIDE SEQUENCE [LARGE SCALE GENOMIC DNA]</scope>
    <source>
        <strain evidence="1 2">F11</strain>
    </source>
</reference>
<name>A0A3N2Q8Y0_SODAK</name>
<dbReference type="AlphaFoldDB" id="A0A3N2Q8Y0"/>
<dbReference type="RefSeq" id="XP_028471030.1">
    <property type="nucleotide sequence ID" value="XM_028612869.1"/>
</dbReference>
<evidence type="ECO:0000313" key="2">
    <source>
        <dbReference type="Proteomes" id="UP000272025"/>
    </source>
</evidence>
<evidence type="ECO:0000313" key="1">
    <source>
        <dbReference type="EMBL" id="ROT43224.1"/>
    </source>
</evidence>
<keyword evidence="2" id="KW-1185">Reference proteome</keyword>
<protein>
    <submittedName>
        <fullName evidence="1">Uncharacterized protein</fullName>
    </submittedName>
</protein>
<sequence length="152" mass="17079">MFSLSDLYGKTLIFQTLQRPNFCPCSPTVNKYEAKVVVEKTRMQNGEPSSLPSSFSNFFLLPLLLASLTDGWIAAHQARMKRLPSPRASIRPYVLLGVCAGKVKAFPVRLIIPYAIVNNMNPPDRCLYMNRSMLDSFLGPFSYEVHSHPLLA</sequence>
<dbReference type="Proteomes" id="UP000272025">
    <property type="component" value="Unassembled WGS sequence"/>
</dbReference>
<proteinExistence type="predicted"/>
<dbReference type="GeneID" id="39581347"/>
<organism evidence="1 2">
    <name type="scientific">Sodiomyces alkalinus (strain CBS 110278 / VKM F-3762 / F11)</name>
    <name type="common">Alkaliphilic filamentous fungus</name>
    <dbReference type="NCBI Taxonomy" id="1314773"/>
    <lineage>
        <taxon>Eukaryota</taxon>
        <taxon>Fungi</taxon>
        <taxon>Dikarya</taxon>
        <taxon>Ascomycota</taxon>
        <taxon>Pezizomycotina</taxon>
        <taxon>Sordariomycetes</taxon>
        <taxon>Hypocreomycetidae</taxon>
        <taxon>Glomerellales</taxon>
        <taxon>Plectosphaerellaceae</taxon>
        <taxon>Sodiomyces</taxon>
    </lineage>
</organism>
<accession>A0A3N2Q8Y0</accession>
<dbReference type="EMBL" id="ML119051">
    <property type="protein sequence ID" value="ROT43224.1"/>
    <property type="molecule type" value="Genomic_DNA"/>
</dbReference>